<accession>A0ABR4E4F3</accession>
<keyword evidence="2" id="KW-1185">Reference proteome</keyword>
<comment type="caution">
    <text evidence="1">The sequence shown here is derived from an EMBL/GenBank/DDBJ whole genome shotgun (WGS) entry which is preliminary data.</text>
</comment>
<evidence type="ECO:0000313" key="1">
    <source>
        <dbReference type="EMBL" id="KAL2277293.1"/>
    </source>
</evidence>
<reference evidence="1 2" key="1">
    <citation type="submission" date="2024-03" db="EMBL/GenBank/DDBJ databases">
        <title>A high-quality draft genome sequence of Diaporthe vaccinii, a causative agent of upright dieback and viscid rot disease in cranberry plants.</title>
        <authorList>
            <person name="Sarrasin M."/>
            <person name="Lang B.F."/>
            <person name="Burger G."/>
        </authorList>
    </citation>
    <scope>NUCLEOTIDE SEQUENCE [LARGE SCALE GENOMIC DNA]</scope>
    <source>
        <strain evidence="1 2">IS7</strain>
    </source>
</reference>
<protein>
    <submittedName>
        <fullName evidence="1">Uncharacterized protein</fullName>
    </submittedName>
</protein>
<gene>
    <name evidence="1" type="ORF">FJTKL_00133</name>
</gene>
<organism evidence="1 2">
    <name type="scientific">Diaporthe vaccinii</name>
    <dbReference type="NCBI Taxonomy" id="105482"/>
    <lineage>
        <taxon>Eukaryota</taxon>
        <taxon>Fungi</taxon>
        <taxon>Dikarya</taxon>
        <taxon>Ascomycota</taxon>
        <taxon>Pezizomycotina</taxon>
        <taxon>Sordariomycetes</taxon>
        <taxon>Sordariomycetidae</taxon>
        <taxon>Diaporthales</taxon>
        <taxon>Diaporthaceae</taxon>
        <taxon>Diaporthe</taxon>
        <taxon>Diaporthe eres species complex</taxon>
    </lineage>
</organism>
<dbReference type="Proteomes" id="UP001600888">
    <property type="component" value="Unassembled WGS sequence"/>
</dbReference>
<dbReference type="EMBL" id="JBAWTH010000102">
    <property type="protein sequence ID" value="KAL2277293.1"/>
    <property type="molecule type" value="Genomic_DNA"/>
</dbReference>
<evidence type="ECO:0000313" key="2">
    <source>
        <dbReference type="Proteomes" id="UP001600888"/>
    </source>
</evidence>
<name>A0ABR4E4F3_9PEZI</name>
<proteinExistence type="predicted"/>
<sequence>MIVVHNDKCCASRHVGSKPLMLVNDFRKRPSVFKPCSSAPQSKCRTPCSLQSVRRFLRWSPVALHIAMRGYSQKTKRPRQEK</sequence>